<sequence>MKETERFFDRLGLFMVGFGQNLSGDYRAIALREMISVWRFCSRKSCEFGISPILGGALPDPVILGGGERSTEL</sequence>
<proteinExistence type="predicted"/>
<protein>
    <submittedName>
        <fullName evidence="1">Uncharacterized protein</fullName>
    </submittedName>
</protein>
<dbReference type="KEGG" id="rmb:K529_008485"/>
<reference evidence="1 2" key="1">
    <citation type="journal article" date="2016" name="ISME J.">
        <title>Global occurrence and heterogeneity of the Roseobacter-clade species Ruegeria mobilis.</title>
        <authorList>
            <person name="Sonnenschein E."/>
            <person name="Gram L."/>
        </authorList>
    </citation>
    <scope>NUCLEOTIDE SEQUENCE [LARGE SCALE GENOMIC DNA]</scope>
    <source>
        <strain evidence="1 2">F1926</strain>
    </source>
</reference>
<dbReference type="Proteomes" id="UP000013243">
    <property type="component" value="Chromosome"/>
</dbReference>
<evidence type="ECO:0000313" key="2">
    <source>
        <dbReference type="Proteomes" id="UP000013243"/>
    </source>
</evidence>
<accession>A0A1B1A2T1</accession>
<dbReference type="AlphaFoldDB" id="A0A1B1A2T1"/>
<dbReference type="RefSeq" id="WP_005620180.1">
    <property type="nucleotide sequence ID" value="NZ_CP015230.1"/>
</dbReference>
<dbReference type="STRING" id="1265309.K529_008485"/>
<name>A0A1B1A2T1_9RHOB</name>
<organism evidence="1 2">
    <name type="scientific">Tritonibacter mobilis F1926</name>
    <dbReference type="NCBI Taxonomy" id="1265309"/>
    <lineage>
        <taxon>Bacteria</taxon>
        <taxon>Pseudomonadati</taxon>
        <taxon>Pseudomonadota</taxon>
        <taxon>Alphaproteobacteria</taxon>
        <taxon>Rhodobacterales</taxon>
        <taxon>Paracoccaceae</taxon>
        <taxon>Tritonibacter</taxon>
    </lineage>
</organism>
<dbReference type="GeneID" id="28249863"/>
<evidence type="ECO:0000313" key="1">
    <source>
        <dbReference type="EMBL" id="ANP40798.1"/>
    </source>
</evidence>
<dbReference type="EMBL" id="CP015230">
    <property type="protein sequence ID" value="ANP40798.1"/>
    <property type="molecule type" value="Genomic_DNA"/>
</dbReference>
<gene>
    <name evidence="1" type="ORF">K529_008485</name>
</gene>